<dbReference type="AlphaFoldDB" id="A0A1V9ES18"/>
<dbReference type="OrthoDB" id="255834at2"/>
<dbReference type="RefSeq" id="WP_081200453.1">
    <property type="nucleotide sequence ID" value="NZ_FOCZ01000008.1"/>
</dbReference>
<organism evidence="2 3">
    <name type="scientific">Niastella yeongjuensis</name>
    <dbReference type="NCBI Taxonomy" id="354355"/>
    <lineage>
        <taxon>Bacteria</taxon>
        <taxon>Pseudomonadati</taxon>
        <taxon>Bacteroidota</taxon>
        <taxon>Chitinophagia</taxon>
        <taxon>Chitinophagales</taxon>
        <taxon>Chitinophagaceae</taxon>
        <taxon>Niastella</taxon>
    </lineage>
</organism>
<dbReference type="Pfam" id="PF09414">
    <property type="entry name" value="RNA_ligase"/>
    <property type="match status" value="1"/>
</dbReference>
<dbReference type="SUPFAM" id="SSF56091">
    <property type="entry name" value="DNA ligase/mRNA capping enzyme, catalytic domain"/>
    <property type="match status" value="1"/>
</dbReference>
<name>A0A1V9ES18_9BACT</name>
<dbReference type="Gene3D" id="3.30.470.30">
    <property type="entry name" value="DNA ligase/mRNA capping enzyme"/>
    <property type="match status" value="1"/>
</dbReference>
<accession>A0A1V9ES18</accession>
<dbReference type="PANTHER" id="PTHR43883:SF1">
    <property type="entry name" value="GLUCONOKINASE"/>
    <property type="match status" value="1"/>
</dbReference>
<dbReference type="STRING" id="354355.SAMN05660816_04336"/>
<keyword evidence="3" id="KW-1185">Reference proteome</keyword>
<feature type="domain" description="RNA ligase" evidence="1">
    <location>
        <begin position="37"/>
        <end position="204"/>
    </location>
</feature>
<proteinExistence type="predicted"/>
<protein>
    <submittedName>
        <fullName evidence="2">2'-5' RNA ligase</fullName>
    </submittedName>
</protein>
<reference evidence="3" key="1">
    <citation type="submission" date="2016-04" db="EMBL/GenBank/DDBJ databases">
        <authorList>
            <person name="Chen L."/>
            <person name="Zhuang W."/>
            <person name="Wang G."/>
        </authorList>
    </citation>
    <scope>NUCLEOTIDE SEQUENCE [LARGE SCALE GENOMIC DNA]</scope>
    <source>
        <strain evidence="3">17621</strain>
    </source>
</reference>
<dbReference type="PANTHER" id="PTHR43883">
    <property type="entry name" value="SLR0207 PROTEIN"/>
    <property type="match status" value="1"/>
</dbReference>
<dbReference type="GO" id="GO:0016874">
    <property type="term" value="F:ligase activity"/>
    <property type="evidence" value="ECO:0007669"/>
    <property type="project" value="UniProtKB-KW"/>
</dbReference>
<sequence>MPSGKYGRTYHYPFSPGTTSDDRINFDYWNDLQQIKTVVHTEKLDGENNCLNKWGVFARSHAAPTTSPWTATLREFWHLVKNDLGDLEIFLENMYAVHSIRYQQLPHHFYVFAVREADRWLSWEEVQFYAALLELPTVPVIEIENTPGNRPLFEEKLLHKTASAGVFDPVDTATGKLCTLEGIVSRNTDGFHNHVFAHNIFKWVRKGHVKTNEHWTRNWKRASLKHEGGNYVDFNNR</sequence>
<dbReference type="InterPro" id="IPR052732">
    <property type="entry name" value="Cell-binding_unc_protein"/>
</dbReference>
<evidence type="ECO:0000313" key="3">
    <source>
        <dbReference type="Proteomes" id="UP000192610"/>
    </source>
</evidence>
<evidence type="ECO:0000313" key="2">
    <source>
        <dbReference type="EMBL" id="OQP48963.1"/>
    </source>
</evidence>
<gene>
    <name evidence="2" type="ORF">A4H97_29195</name>
</gene>
<dbReference type="InterPro" id="IPR021122">
    <property type="entry name" value="RNA_ligase_dom_REL/Rnl2"/>
</dbReference>
<dbReference type="Proteomes" id="UP000192610">
    <property type="component" value="Unassembled WGS sequence"/>
</dbReference>
<keyword evidence="2" id="KW-0436">Ligase</keyword>
<evidence type="ECO:0000259" key="1">
    <source>
        <dbReference type="Pfam" id="PF09414"/>
    </source>
</evidence>
<comment type="caution">
    <text evidence="2">The sequence shown here is derived from an EMBL/GenBank/DDBJ whole genome shotgun (WGS) entry which is preliminary data.</text>
</comment>
<dbReference type="EMBL" id="LVXG01000016">
    <property type="protein sequence ID" value="OQP48963.1"/>
    <property type="molecule type" value="Genomic_DNA"/>
</dbReference>